<protein>
    <recommendedName>
        <fullName evidence="3">3,4-dihydroxy-2-butanone-4-phosphate synthase</fullName>
        <ecNumber evidence="3">4.1.99.12</ecNumber>
    </recommendedName>
</protein>
<name>H0JUE2_9NOCA</name>
<feature type="region of interest" description="Disordered" evidence="6">
    <location>
        <begin position="1"/>
        <end position="25"/>
    </location>
</feature>
<proteinExistence type="predicted"/>
<dbReference type="EC" id="4.1.99.12" evidence="3"/>
<dbReference type="Proteomes" id="UP000005064">
    <property type="component" value="Unassembled WGS sequence"/>
</dbReference>
<evidence type="ECO:0000256" key="3">
    <source>
        <dbReference type="ARBA" id="ARBA00012153"/>
    </source>
</evidence>
<evidence type="ECO:0000256" key="6">
    <source>
        <dbReference type="SAM" id="MobiDB-lite"/>
    </source>
</evidence>
<evidence type="ECO:0000256" key="2">
    <source>
        <dbReference type="ARBA" id="ARBA00004904"/>
    </source>
</evidence>
<dbReference type="PATRIC" id="fig|1114960.4.peg.3374"/>
<dbReference type="GO" id="GO:0008686">
    <property type="term" value="F:3,4-dihydroxy-2-butanone-4-phosphate synthase activity"/>
    <property type="evidence" value="ECO:0007669"/>
    <property type="project" value="UniProtKB-EC"/>
</dbReference>
<evidence type="ECO:0000256" key="4">
    <source>
        <dbReference type="ARBA" id="ARBA00022619"/>
    </source>
</evidence>
<dbReference type="PANTHER" id="PTHR21327">
    <property type="entry name" value="GTP CYCLOHYDROLASE II-RELATED"/>
    <property type="match status" value="1"/>
</dbReference>
<evidence type="ECO:0000313" key="8">
    <source>
        <dbReference type="Proteomes" id="UP000005064"/>
    </source>
</evidence>
<dbReference type="InterPro" id="IPR000422">
    <property type="entry name" value="DHBP_synthase_RibB"/>
</dbReference>
<dbReference type="RefSeq" id="WP_006553257.1">
    <property type="nucleotide sequence ID" value="NZ_AHBW01000049.1"/>
</dbReference>
<evidence type="ECO:0000313" key="7">
    <source>
        <dbReference type="EMBL" id="EHK82240.1"/>
    </source>
</evidence>
<organism evidence="7 8">
    <name type="scientific">Rhodococcus pyridinivorans AK37</name>
    <dbReference type="NCBI Taxonomy" id="1114960"/>
    <lineage>
        <taxon>Bacteria</taxon>
        <taxon>Bacillati</taxon>
        <taxon>Actinomycetota</taxon>
        <taxon>Actinomycetes</taxon>
        <taxon>Mycobacteriales</taxon>
        <taxon>Nocardiaceae</taxon>
        <taxon>Rhodococcus</taxon>
    </lineage>
</organism>
<evidence type="ECO:0000256" key="1">
    <source>
        <dbReference type="ARBA" id="ARBA00002284"/>
    </source>
</evidence>
<keyword evidence="5" id="KW-0479">Metal-binding</keyword>
<gene>
    <name evidence="7" type="ORF">AK37_16580</name>
</gene>
<reference evidence="7 8" key="1">
    <citation type="submission" date="2011-12" db="EMBL/GenBank/DDBJ databases">
        <authorList>
            <person name="Kriszt B."/>
            <person name="Tancsics A."/>
            <person name="Cserhati M."/>
            <person name="Toth A."/>
            <person name="Nagy I."/>
            <person name="Horvath B."/>
            <person name="Tamura T."/>
            <person name="Kukolya J."/>
            <person name="Szoboszlay S."/>
        </authorList>
    </citation>
    <scope>NUCLEOTIDE SEQUENCE [LARGE SCALE GENOMIC DNA]</scope>
    <source>
        <strain evidence="7 8">AK37</strain>
    </source>
</reference>
<comment type="pathway">
    <text evidence="2">Cofactor biosynthesis; riboflavin biosynthesis; 2-hydroxy-3-oxobutyl phosphate from D-ribulose 5-phosphate: step 1/1.</text>
</comment>
<dbReference type="Gene3D" id="3.90.870.10">
    <property type="entry name" value="DHBP synthase"/>
    <property type="match status" value="1"/>
</dbReference>
<dbReference type="UniPathway" id="UPA00275">
    <property type="reaction ID" value="UER00399"/>
</dbReference>
<keyword evidence="4" id="KW-0686">Riboflavin biosynthesis</keyword>
<dbReference type="InterPro" id="IPR017945">
    <property type="entry name" value="DHBP_synth_RibB-like_a/b_dom"/>
</dbReference>
<dbReference type="PANTHER" id="PTHR21327:SF18">
    <property type="entry name" value="3,4-DIHYDROXY-2-BUTANONE 4-PHOSPHATE SYNTHASE"/>
    <property type="match status" value="1"/>
</dbReference>
<dbReference type="AlphaFoldDB" id="H0JUE2"/>
<dbReference type="GO" id="GO:0009231">
    <property type="term" value="P:riboflavin biosynthetic process"/>
    <property type="evidence" value="ECO:0007669"/>
    <property type="project" value="UniProtKB-UniPathway"/>
</dbReference>
<sequence>MWPSDEPFTRLQRRAEQQPPMSGEEHAMTSFVLDHTTAAAPGSLEADGMGVLLDHDGAVLFANAQAVTTQQMAFAIRFSSGLIHAAMHADDLDRLRIPDQPVFATELSGLDFTVAVDAVGVGTGISAFDRALTLRTLADPTTTTSDLRRPGHVLPVRCRPHQSGLAATVWERVLAVLVAHGYAPVAGACRLVDDQGEVLDENDGREFAALHDLSVYR</sequence>
<dbReference type="SUPFAM" id="SSF55821">
    <property type="entry name" value="YrdC/RibB"/>
    <property type="match status" value="1"/>
</dbReference>
<dbReference type="Pfam" id="PF00926">
    <property type="entry name" value="DHBP_synthase"/>
    <property type="match status" value="1"/>
</dbReference>
<comment type="function">
    <text evidence="1">Catalyzes the conversion of D-ribulose 5-phosphate to formate and 3,4-dihydroxy-2-butanone 4-phosphate.</text>
</comment>
<dbReference type="EMBL" id="AHBW01000049">
    <property type="protein sequence ID" value="EHK82240.1"/>
    <property type="molecule type" value="Genomic_DNA"/>
</dbReference>
<accession>H0JUE2</accession>
<comment type="caution">
    <text evidence="7">The sequence shown here is derived from an EMBL/GenBank/DDBJ whole genome shotgun (WGS) entry which is preliminary data.</text>
</comment>
<dbReference type="GO" id="GO:0046872">
    <property type="term" value="F:metal ion binding"/>
    <property type="evidence" value="ECO:0007669"/>
    <property type="project" value="UniProtKB-KW"/>
</dbReference>
<evidence type="ECO:0000256" key="5">
    <source>
        <dbReference type="ARBA" id="ARBA00022723"/>
    </source>
</evidence>
<dbReference type="GO" id="GO:0005829">
    <property type="term" value="C:cytosol"/>
    <property type="evidence" value="ECO:0007669"/>
    <property type="project" value="TreeGrafter"/>
</dbReference>